<evidence type="ECO:0000313" key="4">
    <source>
        <dbReference type="RefSeq" id="XP_017298177.1"/>
    </source>
</evidence>
<dbReference type="GeneID" id="103506057"/>
<evidence type="ECO:0000256" key="1">
    <source>
        <dbReference type="SAM" id="MobiDB-lite"/>
    </source>
</evidence>
<protein>
    <submittedName>
        <fullName evidence="4">Uncharacterized SDCCAG3 family protein-like</fullName>
    </submittedName>
</protein>
<dbReference type="PaxDb" id="121845-A0A1S4E7L5"/>
<dbReference type="KEGG" id="dci:103506057"/>
<feature type="transmembrane region" description="Helical" evidence="2">
    <location>
        <begin position="63"/>
        <end position="86"/>
    </location>
</feature>
<feature type="compositionally biased region" description="Low complexity" evidence="1">
    <location>
        <begin position="149"/>
        <end position="159"/>
    </location>
</feature>
<feature type="transmembrane region" description="Helical" evidence="2">
    <location>
        <begin position="20"/>
        <end position="42"/>
    </location>
</feature>
<accession>A0A1S4E7L5</accession>
<sequence>MIDMGEQIPMTSSKILGRGSLLVLGPPPVAIELYLMAAASCFKCQHTQIYYVHTSVSVIHTNTLIVCLSVTAAYTVWCLTFLFSFLEPLAKSEQISKEVISEEVIVEEVSVSHFLDHLDYEIEEVKDSGNNNNDNDRKNNDSDEDDDGNTNTNNNCNWNKYTPAMLRQPKSLKLRNKTPVSKKRNCDQYKENLSVKKNILSLQEEHLHMMIAEQKREDAFKEENRQYKRIEHQLKIAAMKEEYELAIKHRREEHNMKMELLKKGIWPSNQMNLPN</sequence>
<evidence type="ECO:0000313" key="3">
    <source>
        <dbReference type="Proteomes" id="UP000079169"/>
    </source>
</evidence>
<keyword evidence="3" id="KW-1185">Reference proteome</keyword>
<name>A0A1S4E7L5_DIACI</name>
<keyword evidence="2" id="KW-0472">Membrane</keyword>
<feature type="region of interest" description="Disordered" evidence="1">
    <location>
        <begin position="125"/>
        <end position="161"/>
    </location>
</feature>
<proteinExistence type="predicted"/>
<reference evidence="4" key="1">
    <citation type="submission" date="2025-08" db="UniProtKB">
        <authorList>
            <consortium name="RefSeq"/>
        </authorList>
    </citation>
    <scope>IDENTIFICATION</scope>
</reference>
<dbReference type="AlphaFoldDB" id="A0A1S4E7L5"/>
<organism evidence="3 4">
    <name type="scientific">Diaphorina citri</name>
    <name type="common">Asian citrus psyllid</name>
    <dbReference type="NCBI Taxonomy" id="121845"/>
    <lineage>
        <taxon>Eukaryota</taxon>
        <taxon>Metazoa</taxon>
        <taxon>Ecdysozoa</taxon>
        <taxon>Arthropoda</taxon>
        <taxon>Hexapoda</taxon>
        <taxon>Insecta</taxon>
        <taxon>Pterygota</taxon>
        <taxon>Neoptera</taxon>
        <taxon>Paraneoptera</taxon>
        <taxon>Hemiptera</taxon>
        <taxon>Sternorrhyncha</taxon>
        <taxon>Psylloidea</taxon>
        <taxon>Psyllidae</taxon>
        <taxon>Diaphorininae</taxon>
        <taxon>Diaphorina</taxon>
    </lineage>
</organism>
<dbReference type="Proteomes" id="UP000079169">
    <property type="component" value="Unplaced"/>
</dbReference>
<keyword evidence="2" id="KW-0812">Transmembrane</keyword>
<dbReference type="RefSeq" id="XP_017298177.1">
    <property type="nucleotide sequence ID" value="XM_017442688.2"/>
</dbReference>
<keyword evidence="2" id="KW-1133">Transmembrane helix</keyword>
<gene>
    <name evidence="4" type="primary">LOC103506057</name>
</gene>
<evidence type="ECO:0000256" key="2">
    <source>
        <dbReference type="SAM" id="Phobius"/>
    </source>
</evidence>